<evidence type="ECO:0000313" key="3">
    <source>
        <dbReference type="Proteomes" id="UP000010472"/>
    </source>
</evidence>
<sequence>MRKLQLGIKALAQQNRRQKAQSQQMGTQPKLLSLKPAESSQGKLQQKVGDGLKRLSVQAEHINKLATELETAILELKALTSLVNRDLKEIQSVRGYATNLDICEFKALAVPHVAQNNSGSLILKLRQVNLSQGEGEQMLLKKLMQRRIKRKRG</sequence>
<proteinExistence type="predicted"/>
<dbReference type="Proteomes" id="UP000010472">
    <property type="component" value="Chromosome"/>
</dbReference>
<protein>
    <submittedName>
        <fullName evidence="2">Uncharacterized protein</fullName>
    </submittedName>
</protein>
<evidence type="ECO:0000256" key="1">
    <source>
        <dbReference type="SAM" id="MobiDB-lite"/>
    </source>
</evidence>
<dbReference type="KEGG" id="cep:Cri9333_1504"/>
<dbReference type="OrthoDB" id="487323at2"/>
<dbReference type="EMBL" id="CP003620">
    <property type="protein sequence ID" value="AFZ12396.1"/>
    <property type="molecule type" value="Genomic_DNA"/>
</dbReference>
<feature type="region of interest" description="Disordered" evidence="1">
    <location>
        <begin position="15"/>
        <end position="43"/>
    </location>
</feature>
<dbReference type="RefSeq" id="WP_015202517.1">
    <property type="nucleotide sequence ID" value="NC_019753.1"/>
</dbReference>
<dbReference type="AlphaFoldDB" id="K9VWN1"/>
<evidence type="ECO:0000313" key="2">
    <source>
        <dbReference type="EMBL" id="AFZ12396.1"/>
    </source>
</evidence>
<gene>
    <name evidence="2" type="ORF">Cri9333_1504</name>
</gene>
<reference evidence="2 3" key="1">
    <citation type="submission" date="2012-06" db="EMBL/GenBank/DDBJ databases">
        <title>Finished chromosome of genome of Crinalium epipsammum PCC 9333.</title>
        <authorList>
            <consortium name="US DOE Joint Genome Institute"/>
            <person name="Gugger M."/>
            <person name="Coursin T."/>
            <person name="Rippka R."/>
            <person name="Tandeau De Marsac N."/>
            <person name="Huntemann M."/>
            <person name="Wei C.-L."/>
            <person name="Han J."/>
            <person name="Detter J.C."/>
            <person name="Han C."/>
            <person name="Tapia R."/>
            <person name="Davenport K."/>
            <person name="Daligault H."/>
            <person name="Erkkila T."/>
            <person name="Gu W."/>
            <person name="Munk A.C.C."/>
            <person name="Teshima H."/>
            <person name="Xu Y."/>
            <person name="Chain P."/>
            <person name="Chen A."/>
            <person name="Krypides N."/>
            <person name="Mavromatis K."/>
            <person name="Markowitz V."/>
            <person name="Szeto E."/>
            <person name="Ivanova N."/>
            <person name="Mikhailova N."/>
            <person name="Ovchinnikova G."/>
            <person name="Pagani I."/>
            <person name="Pati A."/>
            <person name="Goodwin L."/>
            <person name="Peters L."/>
            <person name="Pitluck S."/>
            <person name="Woyke T."/>
            <person name="Kerfeld C."/>
        </authorList>
    </citation>
    <scope>NUCLEOTIDE SEQUENCE [LARGE SCALE GENOMIC DNA]</scope>
    <source>
        <strain evidence="2 3">PCC 9333</strain>
    </source>
</reference>
<dbReference type="HOGENOM" id="CLU_1710204_0_0_3"/>
<feature type="compositionally biased region" description="Low complexity" evidence="1">
    <location>
        <begin position="15"/>
        <end position="24"/>
    </location>
</feature>
<organism evidence="2 3">
    <name type="scientific">Crinalium epipsammum PCC 9333</name>
    <dbReference type="NCBI Taxonomy" id="1173022"/>
    <lineage>
        <taxon>Bacteria</taxon>
        <taxon>Bacillati</taxon>
        <taxon>Cyanobacteriota</taxon>
        <taxon>Cyanophyceae</taxon>
        <taxon>Gomontiellales</taxon>
        <taxon>Gomontiellaceae</taxon>
        <taxon>Crinalium</taxon>
    </lineage>
</organism>
<keyword evidence="3" id="KW-1185">Reference proteome</keyword>
<name>K9VWN1_9CYAN</name>
<accession>K9VWN1</accession>